<evidence type="ECO:0000313" key="2">
    <source>
        <dbReference type="EMBL" id="KAF3949056.1"/>
    </source>
</evidence>
<evidence type="ECO:0000259" key="1">
    <source>
        <dbReference type="Pfam" id="PF01582"/>
    </source>
</evidence>
<proteinExistence type="predicted"/>
<accession>A0A8J4QDV9</accession>
<organism evidence="2 3">
    <name type="scientific">Castanea mollissima</name>
    <name type="common">Chinese chestnut</name>
    <dbReference type="NCBI Taxonomy" id="60419"/>
    <lineage>
        <taxon>Eukaryota</taxon>
        <taxon>Viridiplantae</taxon>
        <taxon>Streptophyta</taxon>
        <taxon>Embryophyta</taxon>
        <taxon>Tracheophyta</taxon>
        <taxon>Spermatophyta</taxon>
        <taxon>Magnoliopsida</taxon>
        <taxon>eudicotyledons</taxon>
        <taxon>Gunneridae</taxon>
        <taxon>Pentapetalae</taxon>
        <taxon>rosids</taxon>
        <taxon>fabids</taxon>
        <taxon>Fagales</taxon>
        <taxon>Fagaceae</taxon>
        <taxon>Castanea</taxon>
    </lineage>
</organism>
<dbReference type="EMBL" id="JRKL02006344">
    <property type="protein sequence ID" value="KAF3949056.1"/>
    <property type="molecule type" value="Genomic_DNA"/>
</dbReference>
<dbReference type="AlphaFoldDB" id="A0A8J4QDV9"/>
<dbReference type="InterPro" id="IPR035897">
    <property type="entry name" value="Toll_tir_struct_dom_sf"/>
</dbReference>
<dbReference type="Proteomes" id="UP000737018">
    <property type="component" value="Unassembled WGS sequence"/>
</dbReference>
<name>A0A8J4QDV9_9ROSI</name>
<reference evidence="2" key="1">
    <citation type="submission" date="2020-03" db="EMBL/GenBank/DDBJ databases">
        <title>Castanea mollissima Vanexum genome sequencing.</title>
        <authorList>
            <person name="Staton M."/>
        </authorList>
    </citation>
    <scope>NUCLEOTIDE SEQUENCE</scope>
    <source>
        <tissue evidence="2">Leaf</tissue>
    </source>
</reference>
<feature type="domain" description="TIR" evidence="1">
    <location>
        <begin position="46"/>
        <end position="77"/>
    </location>
</feature>
<dbReference type="InterPro" id="IPR000157">
    <property type="entry name" value="TIR_dom"/>
</dbReference>
<evidence type="ECO:0000313" key="3">
    <source>
        <dbReference type="Proteomes" id="UP000737018"/>
    </source>
</evidence>
<gene>
    <name evidence="2" type="ORF">CMV_025016</name>
</gene>
<comment type="caution">
    <text evidence="2">The sequence shown here is derived from an EMBL/GenBank/DDBJ whole genome shotgun (WGS) entry which is preliminary data.</text>
</comment>
<protein>
    <recommendedName>
        <fullName evidence="1">TIR domain-containing protein</fullName>
    </recommendedName>
</protein>
<dbReference type="OrthoDB" id="6160824at2759"/>
<keyword evidence="3" id="KW-1185">Reference proteome</keyword>
<sequence length="83" mass="9670">MDPALFQEDSEHYNHYYCDIESESFKIFMSTQGAPSSSSSSTPKRKYEGISTFRDDEELDRGQPISLELWKAIEESRAFWTSF</sequence>
<dbReference type="Gene3D" id="3.40.50.10140">
    <property type="entry name" value="Toll/interleukin-1 receptor homology (TIR) domain"/>
    <property type="match status" value="1"/>
</dbReference>
<dbReference type="Pfam" id="PF01582">
    <property type="entry name" value="TIR"/>
    <property type="match status" value="1"/>
</dbReference>
<dbReference type="GO" id="GO:0007165">
    <property type="term" value="P:signal transduction"/>
    <property type="evidence" value="ECO:0007669"/>
    <property type="project" value="InterPro"/>
</dbReference>